<comment type="caution">
    <text evidence="2">The sequence shown here is derived from an EMBL/GenBank/DDBJ whole genome shotgun (WGS) entry which is preliminary data.</text>
</comment>
<dbReference type="EMBL" id="JAVDRF010000001">
    <property type="protein sequence ID" value="MDR6534798.1"/>
    <property type="molecule type" value="Genomic_DNA"/>
</dbReference>
<dbReference type="RefSeq" id="WP_309898280.1">
    <property type="nucleotide sequence ID" value="NZ_JAVDRF010000001.1"/>
</dbReference>
<accession>A0ABU1N8M9</accession>
<dbReference type="Gene3D" id="3.30.450.40">
    <property type="match status" value="1"/>
</dbReference>
<protein>
    <recommendedName>
        <fullName evidence="1">GAF domain-containing protein</fullName>
    </recommendedName>
</protein>
<reference evidence="2 3" key="1">
    <citation type="submission" date="2023-07" db="EMBL/GenBank/DDBJ databases">
        <title>Sorghum-associated microbial communities from plants grown in Nebraska, USA.</title>
        <authorList>
            <person name="Schachtman D."/>
        </authorList>
    </citation>
    <scope>NUCLEOTIDE SEQUENCE [LARGE SCALE GENOMIC DNA]</scope>
    <source>
        <strain evidence="2 3">DS1781</strain>
    </source>
</reference>
<sequence length="179" mass="19362">MRSRSEDDIGLNGSSSDSGWPALRRLDCDGPLVGQALSSMLELIREQLGMDVFFVSEFVDGRRVFRHVATAPAMGIIHVGGSHAMEDSICQQVLDGRVPNLAHDLRVLRTRQPLPEVTKPIGTHISVPVVMPDGRIYGTLCGFAIERTVELGERDVRRLEIAAQATARVLAQAAGHAAG</sequence>
<feature type="domain" description="GAF" evidence="1">
    <location>
        <begin position="35"/>
        <end position="170"/>
    </location>
</feature>
<dbReference type="InterPro" id="IPR003018">
    <property type="entry name" value="GAF"/>
</dbReference>
<gene>
    <name evidence="2" type="ORF">J2739_000558</name>
</gene>
<dbReference type="InterPro" id="IPR029016">
    <property type="entry name" value="GAF-like_dom_sf"/>
</dbReference>
<dbReference type="SUPFAM" id="SSF55781">
    <property type="entry name" value="GAF domain-like"/>
    <property type="match status" value="1"/>
</dbReference>
<evidence type="ECO:0000313" key="3">
    <source>
        <dbReference type="Proteomes" id="UP001184230"/>
    </source>
</evidence>
<dbReference type="Pfam" id="PF13185">
    <property type="entry name" value="GAF_2"/>
    <property type="match status" value="1"/>
</dbReference>
<dbReference type="Proteomes" id="UP001184230">
    <property type="component" value="Unassembled WGS sequence"/>
</dbReference>
<evidence type="ECO:0000313" key="2">
    <source>
        <dbReference type="EMBL" id="MDR6534798.1"/>
    </source>
</evidence>
<name>A0ABU1N8M9_9BURK</name>
<evidence type="ECO:0000259" key="1">
    <source>
        <dbReference type="Pfam" id="PF13185"/>
    </source>
</evidence>
<keyword evidence="3" id="KW-1185">Reference proteome</keyword>
<proteinExistence type="predicted"/>
<organism evidence="2 3">
    <name type="scientific">Variovorax soli</name>
    <dbReference type="NCBI Taxonomy" id="376815"/>
    <lineage>
        <taxon>Bacteria</taxon>
        <taxon>Pseudomonadati</taxon>
        <taxon>Pseudomonadota</taxon>
        <taxon>Betaproteobacteria</taxon>
        <taxon>Burkholderiales</taxon>
        <taxon>Comamonadaceae</taxon>
        <taxon>Variovorax</taxon>
    </lineage>
</organism>